<sequence length="308" mass="33698">MSAWRWLARGLGSRQNLPIAAAAALLAAAVWLPPLTLQRATFQYLVTFDVTQSMEVEDQQLAGVPATRLAFARAAAREALRRLPCGSRIGWAVFADYRVMPLMLPVEVCAHYDALLASLEQVDGRMRWANASNIGKGTTWVLRAARAIDPDTRVVFFTDGQEAPPLRHREVQPPMQDITPGETGGWLIGVGGDVPARIPRVDRNGRRLGWWAADDVVQRFGPDTPGSAHEHLSELREEHLQALGKLLGLGYRRLSAPQAAADAMLDPALARPQPVATDLRWLPALLALLLLAARFVPDAVAARRPRSA</sequence>
<reference evidence="1 2" key="1">
    <citation type="journal article" date="2012" name="J. Bacteriol.">
        <title>Complete genome sequence of phototrophic betaproteobacterium Rubrivivax gelatinosus IL144.</title>
        <authorList>
            <person name="Nagashima S."/>
            <person name="Kamimura A."/>
            <person name="Shimizu T."/>
            <person name="Nakamura-isaki S."/>
            <person name="Aono E."/>
            <person name="Sakamoto K."/>
            <person name="Ichikawa N."/>
            <person name="Nakazawa H."/>
            <person name="Sekine M."/>
            <person name="Yamazaki S."/>
            <person name="Fujita N."/>
            <person name="Shimada K."/>
            <person name="Hanada S."/>
            <person name="Nagashima K.V.P."/>
        </authorList>
    </citation>
    <scope>NUCLEOTIDE SEQUENCE [LARGE SCALE GENOMIC DNA]</scope>
    <source>
        <strain evidence="2">NBRC 100245 / IL144</strain>
    </source>
</reference>
<evidence type="ECO:0000313" key="2">
    <source>
        <dbReference type="Proteomes" id="UP000007883"/>
    </source>
</evidence>
<dbReference type="PATRIC" id="fig|983917.3.peg.2261"/>
<gene>
    <name evidence="1" type="primary">mxaL</name>
    <name evidence="1" type="ordered locus">RGE_23290</name>
</gene>
<keyword evidence="2" id="KW-1185">Reference proteome</keyword>
<dbReference type="InterPro" id="IPR036465">
    <property type="entry name" value="vWFA_dom_sf"/>
</dbReference>
<dbReference type="eggNOG" id="COG2304">
    <property type="taxonomic scope" value="Bacteria"/>
</dbReference>
<dbReference type="HOGENOM" id="CLU_064961_0_0_4"/>
<dbReference type="Gene3D" id="3.40.50.410">
    <property type="entry name" value="von Willebrand factor, type A domain"/>
    <property type="match status" value="1"/>
</dbReference>
<dbReference type="KEGG" id="rge:RGE_23290"/>
<protein>
    <submittedName>
        <fullName evidence="1">Putative MxaL-like protein</fullName>
    </submittedName>
</protein>
<organism evidence="1 2">
    <name type="scientific">Rubrivivax gelatinosus (strain NBRC 100245 / IL144)</name>
    <dbReference type="NCBI Taxonomy" id="983917"/>
    <lineage>
        <taxon>Bacteria</taxon>
        <taxon>Pseudomonadati</taxon>
        <taxon>Pseudomonadota</taxon>
        <taxon>Betaproteobacteria</taxon>
        <taxon>Burkholderiales</taxon>
        <taxon>Sphaerotilaceae</taxon>
        <taxon>Rubrivivax</taxon>
    </lineage>
</organism>
<dbReference type="SUPFAM" id="SSF53300">
    <property type="entry name" value="vWA-like"/>
    <property type="match status" value="1"/>
</dbReference>
<name>I0HRN3_RUBGI</name>
<dbReference type="AlphaFoldDB" id="I0HRN3"/>
<dbReference type="RefSeq" id="WP_014428532.1">
    <property type="nucleotide sequence ID" value="NC_017075.1"/>
</dbReference>
<dbReference type="Proteomes" id="UP000007883">
    <property type="component" value="Chromosome"/>
</dbReference>
<dbReference type="EMBL" id="AP012320">
    <property type="protein sequence ID" value="BAL95670.1"/>
    <property type="molecule type" value="Genomic_DNA"/>
</dbReference>
<evidence type="ECO:0000313" key="1">
    <source>
        <dbReference type="EMBL" id="BAL95670.1"/>
    </source>
</evidence>
<accession>I0HRN3</accession>
<dbReference type="STRING" id="983917.RGE_23290"/>
<proteinExistence type="predicted"/>